<accession>A0ABD6E6E3</accession>
<keyword evidence="2" id="KW-1185">Reference proteome</keyword>
<evidence type="ECO:0000313" key="1">
    <source>
        <dbReference type="EMBL" id="MFH4974802.1"/>
    </source>
</evidence>
<organism evidence="1 2">
    <name type="scientific">Gnathostoma spinigerum</name>
    <dbReference type="NCBI Taxonomy" id="75299"/>
    <lineage>
        <taxon>Eukaryota</taxon>
        <taxon>Metazoa</taxon>
        <taxon>Ecdysozoa</taxon>
        <taxon>Nematoda</taxon>
        <taxon>Chromadorea</taxon>
        <taxon>Rhabditida</taxon>
        <taxon>Spirurina</taxon>
        <taxon>Gnathostomatomorpha</taxon>
        <taxon>Gnathostomatoidea</taxon>
        <taxon>Gnathostomatidae</taxon>
        <taxon>Gnathostoma</taxon>
    </lineage>
</organism>
<evidence type="ECO:0000313" key="2">
    <source>
        <dbReference type="Proteomes" id="UP001608902"/>
    </source>
</evidence>
<comment type="caution">
    <text evidence="1">The sequence shown here is derived from an EMBL/GenBank/DDBJ whole genome shotgun (WGS) entry which is preliminary data.</text>
</comment>
<dbReference type="EMBL" id="JBGFUD010000570">
    <property type="protein sequence ID" value="MFH4974802.1"/>
    <property type="molecule type" value="Genomic_DNA"/>
</dbReference>
<sequence>MIIDQRSHLSDIFYCFCHQLFNFHYRLLDGAYHKIFVMSFVSNEKLKNEFRRWRQPDSLRRFREGRILSALSDVFDSFRSLIVFDDPTHPTDRRISRYPLLIEYLTPKMVSLVPTNH</sequence>
<protein>
    <recommendedName>
        <fullName evidence="3">Maturase K</fullName>
    </recommendedName>
</protein>
<proteinExistence type="predicted"/>
<dbReference type="AlphaFoldDB" id="A0ABD6E6E3"/>
<reference evidence="1 2" key="1">
    <citation type="submission" date="2024-08" db="EMBL/GenBank/DDBJ databases">
        <title>Gnathostoma spinigerum genome.</title>
        <authorList>
            <person name="Gonzalez-Bertolin B."/>
            <person name="Monzon S."/>
            <person name="Zaballos A."/>
            <person name="Jimenez P."/>
            <person name="Dekumyoy P."/>
            <person name="Varona S."/>
            <person name="Cuesta I."/>
            <person name="Sumanam S."/>
            <person name="Adisakwattana P."/>
            <person name="Gasser R.B."/>
            <person name="Hernandez-Gonzalez A."/>
            <person name="Young N.D."/>
            <person name="Perteguer M.J."/>
        </authorList>
    </citation>
    <scope>NUCLEOTIDE SEQUENCE [LARGE SCALE GENOMIC DNA]</scope>
    <source>
        <strain evidence="1">AL3</strain>
        <tissue evidence="1">Liver</tissue>
    </source>
</reference>
<evidence type="ECO:0008006" key="3">
    <source>
        <dbReference type="Google" id="ProtNLM"/>
    </source>
</evidence>
<dbReference type="Proteomes" id="UP001608902">
    <property type="component" value="Unassembled WGS sequence"/>
</dbReference>
<name>A0ABD6E6E3_9BILA</name>
<gene>
    <name evidence="1" type="ORF">AB6A40_001511</name>
</gene>